<keyword evidence="11" id="KW-1185">Reference proteome</keyword>
<evidence type="ECO:0000256" key="5">
    <source>
        <dbReference type="ARBA" id="ARBA00023136"/>
    </source>
</evidence>
<reference evidence="10 11" key="1">
    <citation type="submission" date="2024-08" db="EMBL/GenBank/DDBJ databases">
        <authorList>
            <person name="Cucini C."/>
            <person name="Frati F."/>
        </authorList>
    </citation>
    <scope>NUCLEOTIDE SEQUENCE [LARGE SCALE GENOMIC DNA]</scope>
</reference>
<organism evidence="10 11">
    <name type="scientific">Orchesella dallaii</name>
    <dbReference type="NCBI Taxonomy" id="48710"/>
    <lineage>
        <taxon>Eukaryota</taxon>
        <taxon>Metazoa</taxon>
        <taxon>Ecdysozoa</taxon>
        <taxon>Arthropoda</taxon>
        <taxon>Hexapoda</taxon>
        <taxon>Collembola</taxon>
        <taxon>Entomobryomorpha</taxon>
        <taxon>Entomobryoidea</taxon>
        <taxon>Orchesellidae</taxon>
        <taxon>Orchesellinae</taxon>
        <taxon>Orchesella</taxon>
    </lineage>
</organism>
<gene>
    <name evidence="10" type="ORF">ODALV1_LOCUS6785</name>
</gene>
<keyword evidence="9" id="KW-0732">Signal</keyword>
<keyword evidence="2" id="KW-1003">Cell membrane</keyword>
<dbReference type="Proteomes" id="UP001642540">
    <property type="component" value="Unassembled WGS sequence"/>
</dbReference>
<keyword evidence="6" id="KW-0675">Receptor</keyword>
<proteinExistence type="predicted"/>
<keyword evidence="7" id="KW-0325">Glycoprotein</keyword>
<evidence type="ECO:0000256" key="2">
    <source>
        <dbReference type="ARBA" id="ARBA00022475"/>
    </source>
</evidence>
<evidence type="ECO:0000313" key="11">
    <source>
        <dbReference type="Proteomes" id="UP001642540"/>
    </source>
</evidence>
<keyword evidence="4 8" id="KW-1133">Transmembrane helix</keyword>
<evidence type="ECO:0000256" key="7">
    <source>
        <dbReference type="ARBA" id="ARBA00023180"/>
    </source>
</evidence>
<comment type="subcellular location">
    <subcellularLocation>
        <location evidence="1">Cell membrane</location>
        <topology evidence="1">Multi-pass membrane protein</topology>
    </subcellularLocation>
</comment>
<keyword evidence="5 8" id="KW-0472">Membrane</keyword>
<feature type="transmembrane region" description="Helical" evidence="8">
    <location>
        <begin position="321"/>
        <end position="342"/>
    </location>
</feature>
<dbReference type="InterPro" id="IPR052192">
    <property type="entry name" value="Insect_Ionotropic_Sensory_Rcpt"/>
</dbReference>
<name>A0ABP1Q395_9HEXA</name>
<evidence type="ECO:0000313" key="10">
    <source>
        <dbReference type="EMBL" id="CAL8087572.1"/>
    </source>
</evidence>
<dbReference type="EMBL" id="CAXLJM020000021">
    <property type="protein sequence ID" value="CAL8087572.1"/>
    <property type="molecule type" value="Genomic_DNA"/>
</dbReference>
<evidence type="ECO:0000256" key="4">
    <source>
        <dbReference type="ARBA" id="ARBA00022989"/>
    </source>
</evidence>
<comment type="caution">
    <text evidence="10">The sequence shown here is derived from an EMBL/GenBank/DDBJ whole genome shotgun (WGS) entry which is preliminary data.</text>
</comment>
<evidence type="ECO:0000256" key="1">
    <source>
        <dbReference type="ARBA" id="ARBA00004651"/>
    </source>
</evidence>
<evidence type="ECO:0000256" key="6">
    <source>
        <dbReference type="ARBA" id="ARBA00023170"/>
    </source>
</evidence>
<feature type="transmembrane region" description="Helical" evidence="8">
    <location>
        <begin position="297"/>
        <end position="315"/>
    </location>
</feature>
<evidence type="ECO:0000256" key="3">
    <source>
        <dbReference type="ARBA" id="ARBA00022692"/>
    </source>
</evidence>
<feature type="chain" id="PRO_5046691896" evidence="9">
    <location>
        <begin position="20"/>
        <end position="588"/>
    </location>
</feature>
<feature type="transmembrane region" description="Helical" evidence="8">
    <location>
        <begin position="265"/>
        <end position="285"/>
    </location>
</feature>
<dbReference type="PANTHER" id="PTHR42643">
    <property type="entry name" value="IONOTROPIC RECEPTOR 20A-RELATED"/>
    <property type="match status" value="1"/>
</dbReference>
<sequence>MATIFMLAILSESSTLARSSDSRGWPTTILSNSSSFCATIWSNDVKFSVNSSVPFQFKSRKIIEELCEKHEKSKNFIQCRLFHVKWLSYFQSVCINSIDVDTTVVLPFKLTTDDSLAKRSMDFKSKIIIFDYYQTPQWYLLYLFEKYPKMRDYHSDPPLYGPMIVGCKIIADTLNVTLVAKPDAEIVGLNLDLFPIINPAVQLYDAKGISVEMFWKNHRFSEDGVESAQLTQLTFLGYNFGYCTLPSVKLEKSWNLKILLNAFDFYIWLNLLISITLIATVLHVGAGFRMEWKRLRFLLIFHSVTIALISIGPSIGGCSQFLRKSGLFVMWMFMCIVFVNYYSGSITSQLISPPEEDKMTTLSHVVKRNYSPIFNDYYHIQIVKDTVAKYSSDGKSLGVLKEILNMNKIMDRTKNNSFIFNRTDYIRTLAYGKKTVIFYMWPYVIRDIDETNRLIADEEPVAFKRRRCYLGKYVLDAGQVYFGIGPPGSERLKNVFQVMFQTGIYSYWIQEVCYIMFAKRVQDRNKVLSPTHIKNDFDSEVNPLQMEGKVLTVFFLWGVCLVGCVLFYGVELVSYRKIRLSTSTQRIF</sequence>
<dbReference type="PANTHER" id="PTHR42643:SF24">
    <property type="entry name" value="IONOTROPIC RECEPTOR 60A"/>
    <property type="match status" value="1"/>
</dbReference>
<feature type="signal peptide" evidence="9">
    <location>
        <begin position="1"/>
        <end position="19"/>
    </location>
</feature>
<evidence type="ECO:0000256" key="9">
    <source>
        <dbReference type="SAM" id="SignalP"/>
    </source>
</evidence>
<accession>A0ABP1Q395</accession>
<feature type="transmembrane region" description="Helical" evidence="8">
    <location>
        <begin position="550"/>
        <end position="570"/>
    </location>
</feature>
<protein>
    <submittedName>
        <fullName evidence="10">Uncharacterized protein</fullName>
    </submittedName>
</protein>
<evidence type="ECO:0000256" key="8">
    <source>
        <dbReference type="SAM" id="Phobius"/>
    </source>
</evidence>
<keyword evidence="3 8" id="KW-0812">Transmembrane</keyword>